<evidence type="ECO:0000259" key="3">
    <source>
        <dbReference type="PROSITE" id="PS50001"/>
    </source>
</evidence>
<reference evidence="4" key="1">
    <citation type="submission" date="2014-12" db="EMBL/GenBank/DDBJ databases">
        <title>Insight into the proteome of Arion vulgaris.</title>
        <authorList>
            <person name="Aradska J."/>
            <person name="Bulat T."/>
            <person name="Smidak R."/>
            <person name="Sarate P."/>
            <person name="Gangsoo J."/>
            <person name="Sialana F."/>
            <person name="Bilban M."/>
            <person name="Lubec G."/>
        </authorList>
    </citation>
    <scope>NUCLEOTIDE SEQUENCE</scope>
    <source>
        <tissue evidence="4">Skin</tissue>
    </source>
</reference>
<dbReference type="Pfam" id="PF00017">
    <property type="entry name" value="SH2"/>
    <property type="match status" value="1"/>
</dbReference>
<evidence type="ECO:0000256" key="1">
    <source>
        <dbReference type="ARBA" id="ARBA00022999"/>
    </source>
</evidence>
<organism evidence="4">
    <name type="scientific">Arion vulgaris</name>
    <dbReference type="NCBI Taxonomy" id="1028688"/>
    <lineage>
        <taxon>Eukaryota</taxon>
        <taxon>Metazoa</taxon>
        <taxon>Spiralia</taxon>
        <taxon>Lophotrochozoa</taxon>
        <taxon>Mollusca</taxon>
        <taxon>Gastropoda</taxon>
        <taxon>Heterobranchia</taxon>
        <taxon>Euthyneura</taxon>
        <taxon>Panpulmonata</taxon>
        <taxon>Eupulmonata</taxon>
        <taxon>Stylommatophora</taxon>
        <taxon>Helicina</taxon>
        <taxon>Arionoidea</taxon>
        <taxon>Arionidae</taxon>
        <taxon>Arion</taxon>
    </lineage>
</organism>
<dbReference type="GO" id="GO:0035591">
    <property type="term" value="F:signaling adaptor activity"/>
    <property type="evidence" value="ECO:0007669"/>
    <property type="project" value="TreeGrafter"/>
</dbReference>
<dbReference type="GO" id="GO:0007167">
    <property type="term" value="P:enzyme-linked receptor protein signaling pathway"/>
    <property type="evidence" value="ECO:0007669"/>
    <property type="project" value="TreeGrafter"/>
</dbReference>
<dbReference type="InterPro" id="IPR036860">
    <property type="entry name" value="SH2_dom_sf"/>
</dbReference>
<evidence type="ECO:0000313" key="4">
    <source>
        <dbReference type="EMBL" id="CEK97906.1"/>
    </source>
</evidence>
<dbReference type="PANTHER" id="PTHR19969">
    <property type="entry name" value="SH2-SH3 ADAPTOR PROTEIN-RELATED"/>
    <property type="match status" value="1"/>
</dbReference>
<dbReference type="PRINTS" id="PR00401">
    <property type="entry name" value="SH2DOMAIN"/>
</dbReference>
<sequence>DPRSGDLECTEEHVESELKAPDEKLWYHGRLDRQSAEDCLRSSGKVGSYLIRESDSKPGSFVLSYL</sequence>
<name>A0A0B7BZU7_9EUPU</name>
<dbReference type="SUPFAM" id="SSF55550">
    <property type="entry name" value="SH2 domain"/>
    <property type="match status" value="1"/>
</dbReference>
<keyword evidence="1 2" id="KW-0727">SH2 domain</keyword>
<proteinExistence type="predicted"/>
<dbReference type="EMBL" id="HACG01051035">
    <property type="protein sequence ID" value="CEK97906.1"/>
    <property type="molecule type" value="Transcribed_RNA"/>
</dbReference>
<dbReference type="PROSITE" id="PS50001">
    <property type="entry name" value="SH2"/>
    <property type="match status" value="1"/>
</dbReference>
<feature type="domain" description="SH2" evidence="3">
    <location>
        <begin position="26"/>
        <end position="66"/>
    </location>
</feature>
<dbReference type="GO" id="GO:0030971">
    <property type="term" value="F:receptor tyrosine kinase binding"/>
    <property type="evidence" value="ECO:0007669"/>
    <property type="project" value="TreeGrafter"/>
</dbReference>
<dbReference type="GO" id="GO:0016477">
    <property type="term" value="P:cell migration"/>
    <property type="evidence" value="ECO:0007669"/>
    <property type="project" value="TreeGrafter"/>
</dbReference>
<dbReference type="PANTHER" id="PTHR19969:SF19">
    <property type="entry name" value="SH2 DOMAIN-CONTAINING PROTEIN"/>
    <property type="match status" value="1"/>
</dbReference>
<evidence type="ECO:0000256" key="2">
    <source>
        <dbReference type="PROSITE-ProRule" id="PRU00191"/>
    </source>
</evidence>
<dbReference type="Gene3D" id="3.30.505.10">
    <property type="entry name" value="SH2 domain"/>
    <property type="match status" value="1"/>
</dbReference>
<gene>
    <name evidence="4" type="primary">ORF217225</name>
</gene>
<dbReference type="GO" id="GO:0005737">
    <property type="term" value="C:cytoplasm"/>
    <property type="evidence" value="ECO:0007669"/>
    <property type="project" value="TreeGrafter"/>
</dbReference>
<accession>A0A0B7BZU7</accession>
<dbReference type="InterPro" id="IPR051184">
    <property type="entry name" value="Tyrosine-phos_adapter"/>
</dbReference>
<feature type="non-terminal residue" evidence="4">
    <location>
        <position position="66"/>
    </location>
</feature>
<protein>
    <recommendedName>
        <fullName evidence="3">SH2 domain-containing protein</fullName>
    </recommendedName>
</protein>
<dbReference type="AlphaFoldDB" id="A0A0B7BZU7"/>
<feature type="non-terminal residue" evidence="4">
    <location>
        <position position="1"/>
    </location>
</feature>
<dbReference type="InterPro" id="IPR000980">
    <property type="entry name" value="SH2"/>
</dbReference>